<dbReference type="PANTHER" id="PTHR48100">
    <property type="entry name" value="BROAD-SPECIFICITY PHOSPHATASE YOR283W-RELATED"/>
    <property type="match status" value="1"/>
</dbReference>
<protein>
    <submittedName>
        <fullName evidence="3">Histidine phosphatase family protein</fullName>
    </submittedName>
</protein>
<keyword evidence="2" id="KW-0413">Isomerase</keyword>
<proteinExistence type="predicted"/>
<evidence type="ECO:0000313" key="3">
    <source>
        <dbReference type="EMBL" id="MFD2171887.1"/>
    </source>
</evidence>
<dbReference type="EMBL" id="JBHUIO010000011">
    <property type="protein sequence ID" value="MFD2171887.1"/>
    <property type="molecule type" value="Genomic_DNA"/>
</dbReference>
<dbReference type="RefSeq" id="WP_386049079.1">
    <property type="nucleotide sequence ID" value="NZ_JBHUIO010000011.1"/>
</dbReference>
<dbReference type="PANTHER" id="PTHR48100:SF1">
    <property type="entry name" value="HISTIDINE PHOSPHATASE FAMILY PROTEIN-RELATED"/>
    <property type="match status" value="1"/>
</dbReference>
<keyword evidence="1" id="KW-0324">Glycolysis</keyword>
<dbReference type="SUPFAM" id="SSF53254">
    <property type="entry name" value="Phosphoglycerate mutase-like"/>
    <property type="match status" value="1"/>
</dbReference>
<dbReference type="PROSITE" id="PS00175">
    <property type="entry name" value="PG_MUTASE"/>
    <property type="match status" value="1"/>
</dbReference>
<dbReference type="SMART" id="SM00855">
    <property type="entry name" value="PGAM"/>
    <property type="match status" value="1"/>
</dbReference>
<evidence type="ECO:0000313" key="4">
    <source>
        <dbReference type="Proteomes" id="UP001597343"/>
    </source>
</evidence>
<name>A0ABW5A0W3_9BACL</name>
<dbReference type="Pfam" id="PF00300">
    <property type="entry name" value="His_Phos_1"/>
    <property type="match status" value="1"/>
</dbReference>
<reference evidence="4" key="1">
    <citation type="journal article" date="2019" name="Int. J. Syst. Evol. Microbiol.">
        <title>The Global Catalogue of Microorganisms (GCM) 10K type strain sequencing project: providing services to taxonomists for standard genome sequencing and annotation.</title>
        <authorList>
            <consortium name="The Broad Institute Genomics Platform"/>
            <consortium name="The Broad Institute Genome Sequencing Center for Infectious Disease"/>
            <person name="Wu L."/>
            <person name="Ma J."/>
        </authorList>
    </citation>
    <scope>NUCLEOTIDE SEQUENCE [LARGE SCALE GENOMIC DNA]</scope>
    <source>
        <strain evidence="4">CGMCC 1.13574</strain>
    </source>
</reference>
<dbReference type="Proteomes" id="UP001597343">
    <property type="component" value="Unassembled WGS sequence"/>
</dbReference>
<dbReference type="InterPro" id="IPR029033">
    <property type="entry name" value="His_PPase_superfam"/>
</dbReference>
<evidence type="ECO:0000256" key="2">
    <source>
        <dbReference type="ARBA" id="ARBA00023235"/>
    </source>
</evidence>
<dbReference type="InterPro" id="IPR013078">
    <property type="entry name" value="His_Pase_superF_clade-1"/>
</dbReference>
<keyword evidence="4" id="KW-1185">Reference proteome</keyword>
<comment type="caution">
    <text evidence="3">The sequence shown here is derived from an EMBL/GenBank/DDBJ whole genome shotgun (WGS) entry which is preliminary data.</text>
</comment>
<dbReference type="InterPro" id="IPR001345">
    <property type="entry name" value="PG/BPGM_mutase_AS"/>
</dbReference>
<dbReference type="InterPro" id="IPR050275">
    <property type="entry name" value="PGM_Phosphatase"/>
</dbReference>
<dbReference type="CDD" id="cd07067">
    <property type="entry name" value="HP_PGM_like"/>
    <property type="match status" value="1"/>
</dbReference>
<gene>
    <name evidence="3" type="ORF">ACFSOY_18135</name>
</gene>
<accession>A0ABW5A0W3</accession>
<sequence>MITLLLIRHGETDANVERRYIGHTDAPLNANGHRQAKELKAALAEHAICAIYHSPFQRTRDTAAQLGAVLQADPRLSELHFGDWEAHTYEEIAERDLLFAWYDDPWNIAPPNGETLCQLDERLTAWLTDIIARHDGQTIAVVSHGGPLRWLLAKYEHRDTAQFHSLRLPPGGFAILTLCEGDLR</sequence>
<evidence type="ECO:0000256" key="1">
    <source>
        <dbReference type="ARBA" id="ARBA00023152"/>
    </source>
</evidence>
<dbReference type="PIRSF" id="PIRSF000709">
    <property type="entry name" value="6PFK_2-Ptase"/>
    <property type="match status" value="1"/>
</dbReference>
<organism evidence="3 4">
    <name type="scientific">Tumebacillus lipolyticus</name>
    <dbReference type="NCBI Taxonomy" id="1280370"/>
    <lineage>
        <taxon>Bacteria</taxon>
        <taxon>Bacillati</taxon>
        <taxon>Bacillota</taxon>
        <taxon>Bacilli</taxon>
        <taxon>Bacillales</taxon>
        <taxon>Alicyclobacillaceae</taxon>
        <taxon>Tumebacillus</taxon>
    </lineage>
</organism>
<dbReference type="Gene3D" id="3.40.50.1240">
    <property type="entry name" value="Phosphoglycerate mutase-like"/>
    <property type="match status" value="1"/>
</dbReference>